<dbReference type="PANTHER" id="PTHR12935:SF0">
    <property type="entry name" value="GAMMA-GLUTAMYLCYCLOTRANSFERASE"/>
    <property type="match status" value="1"/>
</dbReference>
<sequence length="511" mass="56672">MLKATEAEIETVREYFEWQAPDLQVVFLQKVYSEAVLNTRHDVWDIHTNKDRWWVITGGTNLYSQAQFPNMDLALTFHIGLMLRIPRTEEQQENDLRVLPFKPVLEKMEDVGAAMTQAHNLADYQAVGVRCRETLLALIGAAQDAAVWTDAPPQRANFRAWTDIIFNDLLPSESNKERRGAIKQMLESAWTFTNWLTHAKSATWLDADMAHALTQQAVQMAMTQILRALRGVPEACPQCGSPYLEPEHGENSSAPGVLWERPACTECDWTGRPVPVLDTEAGRPIIMREGEQTHEHSIMTVPLRMIAKPGDPVVAPLQDMETGPPEHVVYFAYGSNMSTVRLRERMPSCEPLGIATLPGHALRFHKRSKDKSGKCNAFATNDDQSVVGVLFSFDPAERARLDRAEGVGNGYEHATVTVINDEGRRRKVLTYLASPDAIDDALKPYGWYKDFVLSGCAEHGLPADYIAAYVQAVEATADADTVRDARERAKLGAAVSSGSGPHGLPVATPSD</sequence>
<dbReference type="GO" id="GO:0016740">
    <property type="term" value="F:transferase activity"/>
    <property type="evidence" value="ECO:0007669"/>
    <property type="project" value="UniProtKB-KW"/>
</dbReference>
<feature type="region of interest" description="Disordered" evidence="4">
    <location>
        <begin position="492"/>
        <end position="511"/>
    </location>
</feature>
<dbReference type="Gene3D" id="3.10.490.10">
    <property type="entry name" value="Gamma-glutamyl cyclotransferase-like"/>
    <property type="match status" value="1"/>
</dbReference>
<dbReference type="RefSeq" id="WP_069709176.1">
    <property type="nucleotide sequence ID" value="NZ_CP017075.1"/>
</dbReference>
<dbReference type="PANTHER" id="PTHR12935">
    <property type="entry name" value="GAMMA-GLUTAMYLCYCLOTRANSFERASE"/>
    <property type="match status" value="1"/>
</dbReference>
<evidence type="ECO:0000313" key="6">
    <source>
        <dbReference type="Proteomes" id="UP000094626"/>
    </source>
</evidence>
<keyword evidence="6" id="KW-1185">Reference proteome</keyword>
<feature type="binding site" evidence="3">
    <location>
        <position position="448"/>
    </location>
    <ligand>
        <name>substrate</name>
    </ligand>
</feature>
<gene>
    <name evidence="5" type="ORF">BES08_06580</name>
</gene>
<feature type="binding site" evidence="3">
    <location>
        <begin position="330"/>
        <end position="335"/>
    </location>
    <ligand>
        <name>substrate</name>
    </ligand>
</feature>
<dbReference type="KEGG" id="nre:BES08_06580"/>
<dbReference type="EMBL" id="CP017075">
    <property type="protein sequence ID" value="AOR78534.1"/>
    <property type="molecule type" value="Genomic_DNA"/>
</dbReference>
<dbReference type="Proteomes" id="UP000094626">
    <property type="component" value="Chromosome"/>
</dbReference>
<dbReference type="AlphaFoldDB" id="A0A1D8A8T0"/>
<dbReference type="InterPro" id="IPR013024">
    <property type="entry name" value="GGCT-like"/>
</dbReference>
<dbReference type="GO" id="GO:0003839">
    <property type="term" value="F:gamma-glutamylcyclotransferase activity"/>
    <property type="evidence" value="ECO:0007669"/>
    <property type="project" value="InterPro"/>
</dbReference>
<dbReference type="InterPro" id="IPR017939">
    <property type="entry name" value="G-Glutamylcylcotransferase"/>
</dbReference>
<dbReference type="OrthoDB" id="141582at2"/>
<dbReference type="SUPFAM" id="SSF110857">
    <property type="entry name" value="Gamma-glutamyl cyclotransferase-like"/>
    <property type="match status" value="1"/>
</dbReference>
<evidence type="ECO:0000256" key="2">
    <source>
        <dbReference type="PIRSR" id="PIRSR617939-1"/>
    </source>
</evidence>
<dbReference type="Pfam" id="PF13772">
    <property type="entry name" value="AIG2_2"/>
    <property type="match status" value="1"/>
</dbReference>
<protein>
    <submittedName>
        <fullName evidence="5">Gamma-glutamylcyclotransferase</fullName>
    </submittedName>
</protein>
<evidence type="ECO:0000256" key="1">
    <source>
        <dbReference type="ARBA" id="ARBA00023239"/>
    </source>
</evidence>
<name>A0A1D8A8T0_9SPHN</name>
<accession>A0A1D8A8T0</accession>
<evidence type="ECO:0000313" key="5">
    <source>
        <dbReference type="EMBL" id="AOR78534.1"/>
    </source>
</evidence>
<keyword evidence="5" id="KW-0808">Transferase</keyword>
<feature type="active site" description="Proton acceptor" evidence="2">
    <location>
        <position position="405"/>
    </location>
</feature>
<keyword evidence="1" id="KW-0456">Lyase</keyword>
<proteinExistence type="predicted"/>
<dbReference type="InterPro" id="IPR036568">
    <property type="entry name" value="GGCT-like_sf"/>
</dbReference>
<dbReference type="CDD" id="cd06661">
    <property type="entry name" value="GGCT_like"/>
    <property type="match status" value="1"/>
</dbReference>
<organism evidence="5 6">
    <name type="scientific">Novosphingobium resinovorum</name>
    <dbReference type="NCBI Taxonomy" id="158500"/>
    <lineage>
        <taxon>Bacteria</taxon>
        <taxon>Pseudomonadati</taxon>
        <taxon>Pseudomonadota</taxon>
        <taxon>Alphaproteobacteria</taxon>
        <taxon>Sphingomonadales</taxon>
        <taxon>Sphingomonadaceae</taxon>
        <taxon>Novosphingobium</taxon>
    </lineage>
</organism>
<evidence type="ECO:0000256" key="4">
    <source>
        <dbReference type="SAM" id="MobiDB-lite"/>
    </source>
</evidence>
<reference evidence="6" key="1">
    <citation type="journal article" date="2017" name="J. Biotechnol.">
        <title>Complete genome sequence of Novosphingobium resinovorum SA1, a versatile xenobiotic-degrading bacterium capable of utilizing sulfanilic acid.</title>
        <authorList>
            <person name="Hegedus B."/>
            <person name="Kos P.B."/>
            <person name="Balint B."/>
            <person name="Maroti G."/>
            <person name="Gan H.M."/>
            <person name="Perei K."/>
            <person name="Rakhely G."/>
        </authorList>
    </citation>
    <scope>NUCLEOTIDE SEQUENCE [LARGE SCALE GENOMIC DNA]</scope>
    <source>
        <strain evidence="6">SA1</strain>
    </source>
</reference>
<evidence type="ECO:0000256" key="3">
    <source>
        <dbReference type="PIRSR" id="PIRSR617939-2"/>
    </source>
</evidence>